<feature type="transmembrane region" description="Helical" evidence="1">
    <location>
        <begin position="73"/>
        <end position="91"/>
    </location>
</feature>
<feature type="transmembrane region" description="Helical" evidence="1">
    <location>
        <begin position="49"/>
        <end position="67"/>
    </location>
</feature>
<accession>A0ABV9P6W4</accession>
<organism evidence="2 3">
    <name type="scientific">Flavobacterium ponti</name>
    <dbReference type="NCBI Taxonomy" id="665133"/>
    <lineage>
        <taxon>Bacteria</taxon>
        <taxon>Pseudomonadati</taxon>
        <taxon>Bacteroidota</taxon>
        <taxon>Flavobacteriia</taxon>
        <taxon>Flavobacteriales</taxon>
        <taxon>Flavobacteriaceae</taxon>
        <taxon>Flavobacterium</taxon>
    </lineage>
</organism>
<evidence type="ECO:0000313" key="2">
    <source>
        <dbReference type="EMBL" id="MFC4740014.1"/>
    </source>
</evidence>
<name>A0ABV9P6W4_9FLAO</name>
<sequence>MIIKEEDSLEYSNREGFVFSKYVIINCLKDKIYFNQIESVRISKRKFNIINIALLFLSLIFFGFYLFPMSENYKYFSLILALACFIAFERIKIYKYSIVLQLSNGKEVYKAIQKNQKEDLKVIVKEIHKKISLRESI</sequence>
<dbReference type="EMBL" id="JBHSGW010000025">
    <property type="protein sequence ID" value="MFC4740014.1"/>
    <property type="molecule type" value="Genomic_DNA"/>
</dbReference>
<protein>
    <submittedName>
        <fullName evidence="2">Uncharacterized protein</fullName>
    </submittedName>
</protein>
<evidence type="ECO:0000256" key="1">
    <source>
        <dbReference type="SAM" id="Phobius"/>
    </source>
</evidence>
<dbReference type="Proteomes" id="UP001595885">
    <property type="component" value="Unassembled WGS sequence"/>
</dbReference>
<reference evidence="3" key="1">
    <citation type="journal article" date="2019" name="Int. J. Syst. Evol. Microbiol.">
        <title>The Global Catalogue of Microorganisms (GCM) 10K type strain sequencing project: providing services to taxonomists for standard genome sequencing and annotation.</title>
        <authorList>
            <consortium name="The Broad Institute Genomics Platform"/>
            <consortium name="The Broad Institute Genome Sequencing Center for Infectious Disease"/>
            <person name="Wu L."/>
            <person name="Ma J."/>
        </authorList>
    </citation>
    <scope>NUCLEOTIDE SEQUENCE [LARGE SCALE GENOMIC DNA]</scope>
    <source>
        <strain evidence="3">CCUG 50349</strain>
    </source>
</reference>
<keyword evidence="1" id="KW-1133">Transmembrane helix</keyword>
<dbReference type="RefSeq" id="WP_379740541.1">
    <property type="nucleotide sequence ID" value="NZ_JBHSGW010000025.1"/>
</dbReference>
<gene>
    <name evidence="2" type="ORF">ACFO3U_08405</name>
</gene>
<keyword evidence="3" id="KW-1185">Reference proteome</keyword>
<keyword evidence="1" id="KW-0472">Membrane</keyword>
<keyword evidence="1" id="KW-0812">Transmembrane</keyword>
<proteinExistence type="predicted"/>
<evidence type="ECO:0000313" key="3">
    <source>
        <dbReference type="Proteomes" id="UP001595885"/>
    </source>
</evidence>
<comment type="caution">
    <text evidence="2">The sequence shown here is derived from an EMBL/GenBank/DDBJ whole genome shotgun (WGS) entry which is preliminary data.</text>
</comment>